<dbReference type="EC" id="2.3.3.13" evidence="3"/>
<dbReference type="SUPFAM" id="SSF51569">
    <property type="entry name" value="Aldolase"/>
    <property type="match status" value="1"/>
</dbReference>
<evidence type="ECO:0000313" key="12">
    <source>
        <dbReference type="Proteomes" id="UP000184127"/>
    </source>
</evidence>
<sequence length="398" mass="44016">MGVKRVIVFDTTLRDGEQTPGVNFNINDKFEIAKQLVSLGVDVIEAGFPAASNGDFEAVKNIADKLKGVTIAAMARSVKEDIDRASSALKNAERSRLHVFIATSDIHLKYKLKMSREEMLQRAVEMVKYAKGKFDEIEFSAEDASRTDWDFLVKVFSEVIDAGANVINVPDTVGYAMPREFGELIKYIRNNIPDIDGVMISAHCHNDLGMAVANSLSAIENGATQVEVTVNGIGERAGNAAMEEVVMALNTRKDYFGLVHGINTKEIYNTSKLVSKLTGINLQPNKAIVGANAFRHQAGIHQHGVINNRATYEIMKPEDIGIVPDTFALGKLSGRNAFELKVRQLGYNNLSSGELSDAFRRFKDLADRKKVIVDEDIRFVVEETLEEFRSLKEGEAWA</sequence>
<dbReference type="Proteomes" id="UP000184127">
    <property type="component" value="Unassembled WGS sequence"/>
</dbReference>
<dbReference type="EMBL" id="FQUR01000013">
    <property type="protein sequence ID" value="SHF04612.1"/>
    <property type="molecule type" value="Genomic_DNA"/>
</dbReference>
<dbReference type="Pfam" id="PF22617">
    <property type="entry name" value="HCS_D2"/>
    <property type="match status" value="1"/>
</dbReference>
<comment type="pathway">
    <text evidence="1">Amino-acid biosynthesis; L-leucine biosynthesis; L-leucine from 3-methyl-2-oxobutanoate: step 1/4.</text>
</comment>
<dbReference type="PROSITE" id="PS00815">
    <property type="entry name" value="AIPM_HOMOCIT_SYNTH_1"/>
    <property type="match status" value="1"/>
</dbReference>
<dbReference type="InterPro" id="IPR002034">
    <property type="entry name" value="AIPM/Hcit_synth_CS"/>
</dbReference>
<dbReference type="Gene3D" id="3.20.20.70">
    <property type="entry name" value="Aldolase class I"/>
    <property type="match status" value="1"/>
</dbReference>
<dbReference type="GO" id="GO:0003852">
    <property type="term" value="F:2-isopropylmalate synthase activity"/>
    <property type="evidence" value="ECO:0007669"/>
    <property type="project" value="UniProtKB-EC"/>
</dbReference>
<dbReference type="CDD" id="cd07940">
    <property type="entry name" value="DRE_TIM_IPMS"/>
    <property type="match status" value="1"/>
</dbReference>
<dbReference type="InterPro" id="IPR013785">
    <property type="entry name" value="Aldolase_TIM"/>
</dbReference>
<dbReference type="NCBIfam" id="NF002086">
    <property type="entry name" value="PRK00915.1-3"/>
    <property type="match status" value="1"/>
</dbReference>
<keyword evidence="12" id="KW-1185">Reference proteome</keyword>
<dbReference type="Pfam" id="PF00682">
    <property type="entry name" value="HMGL-like"/>
    <property type="match status" value="1"/>
</dbReference>
<keyword evidence="8" id="KW-0100">Branched-chain amino acid biosynthesis</keyword>
<dbReference type="PANTHER" id="PTHR10277">
    <property type="entry name" value="HOMOCITRATE SYNTHASE-RELATED"/>
    <property type="match status" value="1"/>
</dbReference>
<dbReference type="GO" id="GO:0009098">
    <property type="term" value="P:L-leucine biosynthetic process"/>
    <property type="evidence" value="ECO:0007669"/>
    <property type="project" value="UniProtKB-KW"/>
</dbReference>
<name>A0A1M4YGG7_9THEO</name>
<dbReference type="InterPro" id="IPR054691">
    <property type="entry name" value="LeuA/HCS_post-cat"/>
</dbReference>
<keyword evidence="7" id="KW-0464">Manganese</keyword>
<proteinExistence type="inferred from homology"/>
<evidence type="ECO:0000256" key="2">
    <source>
        <dbReference type="ARBA" id="ARBA00009396"/>
    </source>
</evidence>
<organism evidence="11 12">
    <name type="scientific">Thermoanaerobacter uzonensis DSM 18761</name>
    <dbReference type="NCBI Taxonomy" id="1123369"/>
    <lineage>
        <taxon>Bacteria</taxon>
        <taxon>Bacillati</taxon>
        <taxon>Bacillota</taxon>
        <taxon>Clostridia</taxon>
        <taxon>Thermoanaerobacterales</taxon>
        <taxon>Thermoanaerobacteraceae</taxon>
        <taxon>Thermoanaerobacter</taxon>
    </lineage>
</organism>
<comment type="similarity">
    <text evidence="2">Belongs to the alpha-IPM synthase/homocitrate synthase family. LeuA type 1 subfamily.</text>
</comment>
<protein>
    <recommendedName>
        <fullName evidence="3">2-isopropylmalate synthase</fullName>
        <ecNumber evidence="3">2.3.3.13</ecNumber>
    </recommendedName>
</protein>
<evidence type="ECO:0000256" key="8">
    <source>
        <dbReference type="ARBA" id="ARBA00023304"/>
    </source>
</evidence>
<dbReference type="PROSITE" id="PS50991">
    <property type="entry name" value="PYR_CT"/>
    <property type="match status" value="1"/>
</dbReference>
<evidence type="ECO:0000256" key="4">
    <source>
        <dbReference type="ARBA" id="ARBA00022430"/>
    </source>
</evidence>
<keyword evidence="5" id="KW-0028">Amino-acid biosynthesis</keyword>
<keyword evidence="6 9" id="KW-0808">Transferase</keyword>
<dbReference type="PANTHER" id="PTHR10277:SF9">
    <property type="entry name" value="2-ISOPROPYLMALATE SYNTHASE 1, CHLOROPLASTIC-RELATED"/>
    <property type="match status" value="1"/>
</dbReference>
<evidence type="ECO:0000256" key="7">
    <source>
        <dbReference type="ARBA" id="ARBA00023211"/>
    </source>
</evidence>
<evidence type="ECO:0000256" key="1">
    <source>
        <dbReference type="ARBA" id="ARBA00004689"/>
    </source>
</evidence>
<evidence type="ECO:0000256" key="3">
    <source>
        <dbReference type="ARBA" id="ARBA00012973"/>
    </source>
</evidence>
<dbReference type="FunFam" id="1.10.238.260:FF:000001">
    <property type="entry name" value="2-isopropylmalate synthase"/>
    <property type="match status" value="1"/>
</dbReference>
<dbReference type="AlphaFoldDB" id="A0A1M4YGG7"/>
<dbReference type="FunFam" id="3.20.20.70:FF:000010">
    <property type="entry name" value="2-isopropylmalate synthase"/>
    <property type="match status" value="1"/>
</dbReference>
<evidence type="ECO:0000259" key="10">
    <source>
        <dbReference type="PROSITE" id="PS50991"/>
    </source>
</evidence>
<dbReference type="InterPro" id="IPR000891">
    <property type="entry name" value="PYR_CT"/>
</dbReference>
<gene>
    <name evidence="11" type="ORF">SAMN02745195_01718</name>
</gene>
<accession>A0A1M4YGG7</accession>
<evidence type="ECO:0000256" key="6">
    <source>
        <dbReference type="ARBA" id="ARBA00022679"/>
    </source>
</evidence>
<reference evidence="12" key="1">
    <citation type="submission" date="2016-11" db="EMBL/GenBank/DDBJ databases">
        <authorList>
            <person name="Varghese N."/>
            <person name="Submissions S."/>
        </authorList>
    </citation>
    <scope>NUCLEOTIDE SEQUENCE [LARGE SCALE GENOMIC DNA]</scope>
    <source>
        <strain evidence="12">DSM 18761</strain>
    </source>
</reference>
<evidence type="ECO:0000313" key="11">
    <source>
        <dbReference type="EMBL" id="SHF04612.1"/>
    </source>
</evidence>
<feature type="domain" description="Pyruvate carboxyltransferase" evidence="10">
    <location>
        <begin position="6"/>
        <end position="268"/>
    </location>
</feature>
<keyword evidence="4" id="KW-0432">Leucine biosynthesis</keyword>
<dbReference type="RefSeq" id="WP_072969024.1">
    <property type="nucleotide sequence ID" value="NZ_FQUR01000013.1"/>
</dbReference>
<dbReference type="InterPro" id="IPR050073">
    <property type="entry name" value="2-IPM_HCS-like"/>
</dbReference>
<dbReference type="PROSITE" id="PS00816">
    <property type="entry name" value="AIPM_HOMOCIT_SYNTH_2"/>
    <property type="match status" value="1"/>
</dbReference>
<evidence type="ECO:0000256" key="9">
    <source>
        <dbReference type="RuleBase" id="RU003523"/>
    </source>
</evidence>
<dbReference type="Gene3D" id="1.10.238.260">
    <property type="match status" value="1"/>
</dbReference>
<evidence type="ECO:0000256" key="5">
    <source>
        <dbReference type="ARBA" id="ARBA00022605"/>
    </source>
</evidence>